<gene>
    <name evidence="2" type="ORF">XBI1_2710005</name>
</gene>
<protein>
    <submittedName>
        <fullName evidence="2">Uncharacterized protein</fullName>
    </submittedName>
</protein>
<evidence type="ECO:0000313" key="2">
    <source>
        <dbReference type="EMBL" id="CDH33600.1"/>
    </source>
</evidence>
<dbReference type="Proteomes" id="UP000028480">
    <property type="component" value="Unassembled WGS sequence"/>
</dbReference>
<feature type="region of interest" description="Disordered" evidence="1">
    <location>
        <begin position="145"/>
        <end position="172"/>
    </location>
</feature>
<name>A0A077QK03_XENBV</name>
<organism evidence="2">
    <name type="scientific">Xenorhabdus bovienii str. Intermedium</name>
    <dbReference type="NCBI Taxonomy" id="1379677"/>
    <lineage>
        <taxon>Bacteria</taxon>
        <taxon>Pseudomonadati</taxon>
        <taxon>Pseudomonadota</taxon>
        <taxon>Gammaproteobacteria</taxon>
        <taxon>Enterobacterales</taxon>
        <taxon>Morganellaceae</taxon>
        <taxon>Xenorhabdus</taxon>
    </lineage>
</organism>
<dbReference type="RefSeq" id="WP_155362224.1">
    <property type="nucleotide sequence ID" value="NZ_CAWLWA010000190.1"/>
</dbReference>
<proteinExistence type="predicted"/>
<dbReference type="AlphaFoldDB" id="A0A077QK03"/>
<dbReference type="HOGENOM" id="CLU_1554690_0_0_6"/>
<evidence type="ECO:0000256" key="1">
    <source>
        <dbReference type="SAM" id="MobiDB-lite"/>
    </source>
</evidence>
<comment type="caution">
    <text evidence="2">The sequence shown here is derived from an EMBL/GenBank/DDBJ whole genome shotgun (WGS) entry which is preliminary data.</text>
</comment>
<dbReference type="EMBL" id="CBTB010000192">
    <property type="protein sequence ID" value="CDH33600.1"/>
    <property type="molecule type" value="Genomic_DNA"/>
</dbReference>
<sequence>MANVSVNDYFRYISGVSPLFIGPRISRFLSEHRRIDDNVLTLRIKGYKNIKDLKYPTDSNPNRSTIYRRLTVLGFSSITPGARNAANNIYQLRHHSFDISLDFYLHEILPFISSTIRPDLNIGAQGAFENRIRVLAQLIARGEKTTTPSYTHPSPSNIPNILSRNNNRNSNR</sequence>
<reference evidence="2" key="1">
    <citation type="submission" date="2013-07" db="EMBL/GenBank/DDBJ databases">
        <title>Sub-species coevolution in mutualistic symbiosis.</title>
        <authorList>
            <person name="Murfin K."/>
            <person name="Klassen J."/>
            <person name="Lee M."/>
            <person name="Forst S."/>
            <person name="Stock P."/>
            <person name="Goodrich-Blair H."/>
        </authorList>
    </citation>
    <scope>NUCLEOTIDE SEQUENCE [LARGE SCALE GENOMIC DNA]</scope>
    <source>
        <strain evidence="2">Intermedium</strain>
    </source>
</reference>
<accession>A0A077QK03</accession>